<sequence length="96" mass="11174">MPPISSTLILYNMTESAAKKLDLYHSFAKRQSLSFTKKSKLFISEERNEISELLEKLERSQSLQEQSTIDLLRLRKKLQERHGDSKIAEHKLAKLT</sequence>
<protein>
    <submittedName>
        <fullName evidence="1">Uncharacterized protein</fullName>
    </submittedName>
</protein>
<proteinExistence type="predicted"/>
<accession>A0AAE0SLE2</accession>
<evidence type="ECO:0000313" key="2">
    <source>
        <dbReference type="Proteomes" id="UP001195483"/>
    </source>
</evidence>
<keyword evidence="2" id="KW-1185">Reference proteome</keyword>
<organism evidence="1 2">
    <name type="scientific">Potamilus streckersoni</name>
    <dbReference type="NCBI Taxonomy" id="2493646"/>
    <lineage>
        <taxon>Eukaryota</taxon>
        <taxon>Metazoa</taxon>
        <taxon>Spiralia</taxon>
        <taxon>Lophotrochozoa</taxon>
        <taxon>Mollusca</taxon>
        <taxon>Bivalvia</taxon>
        <taxon>Autobranchia</taxon>
        <taxon>Heteroconchia</taxon>
        <taxon>Palaeoheterodonta</taxon>
        <taxon>Unionida</taxon>
        <taxon>Unionoidea</taxon>
        <taxon>Unionidae</taxon>
        <taxon>Ambleminae</taxon>
        <taxon>Lampsilini</taxon>
        <taxon>Potamilus</taxon>
    </lineage>
</organism>
<comment type="caution">
    <text evidence="1">The sequence shown here is derived from an EMBL/GenBank/DDBJ whole genome shotgun (WGS) entry which is preliminary data.</text>
</comment>
<dbReference type="AlphaFoldDB" id="A0AAE0SLE2"/>
<name>A0AAE0SLE2_9BIVA</name>
<evidence type="ECO:0000313" key="1">
    <source>
        <dbReference type="EMBL" id="KAK3594187.1"/>
    </source>
</evidence>
<reference evidence="1" key="1">
    <citation type="journal article" date="2021" name="Genome Biol. Evol.">
        <title>A High-Quality Reference Genome for a Parasitic Bivalve with Doubly Uniparental Inheritance (Bivalvia: Unionida).</title>
        <authorList>
            <person name="Smith C.H."/>
        </authorList>
    </citation>
    <scope>NUCLEOTIDE SEQUENCE</scope>
    <source>
        <strain evidence="1">CHS0354</strain>
    </source>
</reference>
<reference evidence="1" key="3">
    <citation type="submission" date="2023-05" db="EMBL/GenBank/DDBJ databases">
        <authorList>
            <person name="Smith C.H."/>
        </authorList>
    </citation>
    <scope>NUCLEOTIDE SEQUENCE</scope>
    <source>
        <strain evidence="1">CHS0354</strain>
        <tissue evidence="1">Mantle</tissue>
    </source>
</reference>
<dbReference type="EMBL" id="JAEAOA010000477">
    <property type="protein sequence ID" value="KAK3594187.1"/>
    <property type="molecule type" value="Genomic_DNA"/>
</dbReference>
<dbReference type="Proteomes" id="UP001195483">
    <property type="component" value="Unassembled WGS sequence"/>
</dbReference>
<gene>
    <name evidence="1" type="ORF">CHS0354_007087</name>
</gene>
<reference evidence="1" key="2">
    <citation type="journal article" date="2021" name="Genome Biol. Evol.">
        <title>Developing a high-quality reference genome for a parasitic bivalve with doubly uniparental inheritance (Bivalvia: Unionida).</title>
        <authorList>
            <person name="Smith C.H."/>
        </authorList>
    </citation>
    <scope>NUCLEOTIDE SEQUENCE</scope>
    <source>
        <strain evidence="1">CHS0354</strain>
        <tissue evidence="1">Mantle</tissue>
    </source>
</reference>